<keyword evidence="2" id="KW-0413">Isomerase</keyword>
<dbReference type="SUPFAM" id="SSF54506">
    <property type="entry name" value="Diaminopimelate epimerase-like"/>
    <property type="match status" value="1"/>
</dbReference>
<keyword evidence="4" id="KW-1185">Reference proteome</keyword>
<comment type="similarity">
    <text evidence="1">Belongs to the PhzF family.</text>
</comment>
<name>A0A5C8LU57_9GAMM</name>
<evidence type="ECO:0000256" key="1">
    <source>
        <dbReference type="ARBA" id="ARBA00008270"/>
    </source>
</evidence>
<accession>A0A5C8LU57</accession>
<dbReference type="Pfam" id="PF02567">
    <property type="entry name" value="PhzC-PhzF"/>
    <property type="match status" value="1"/>
</dbReference>
<dbReference type="PANTHER" id="PTHR13774:SF17">
    <property type="entry name" value="PHENAZINE BIOSYNTHESIS-LIKE DOMAIN-CONTAINING PROTEIN"/>
    <property type="match status" value="1"/>
</dbReference>
<dbReference type="Gene3D" id="3.10.310.10">
    <property type="entry name" value="Diaminopimelate Epimerase, Chain A, domain 1"/>
    <property type="match status" value="2"/>
</dbReference>
<reference evidence="3 4" key="1">
    <citation type="submission" date="2019-08" db="EMBL/GenBank/DDBJ databases">
        <title>Draft genome analysis of Rheinheimera tangshanensis isolated from the roots of fresh rice plants (Oryza sativa).</title>
        <authorList>
            <person name="Yu Q."/>
            <person name="Qi Y."/>
            <person name="Zhang H."/>
            <person name="Pu J."/>
        </authorList>
    </citation>
    <scope>NUCLEOTIDE SEQUENCE [LARGE SCALE GENOMIC DNA]</scope>
    <source>
        <strain evidence="3 4">JA3-B52</strain>
    </source>
</reference>
<evidence type="ECO:0000256" key="2">
    <source>
        <dbReference type="ARBA" id="ARBA00023235"/>
    </source>
</evidence>
<gene>
    <name evidence="3" type="ORF">FU839_10530</name>
</gene>
<dbReference type="InterPro" id="IPR003719">
    <property type="entry name" value="Phenazine_PhzF-like"/>
</dbReference>
<comment type="caution">
    <text evidence="3">The sequence shown here is derived from an EMBL/GenBank/DDBJ whole genome shotgun (WGS) entry which is preliminary data.</text>
</comment>
<dbReference type="EMBL" id="VRLR01000005">
    <property type="protein sequence ID" value="TXK80871.1"/>
    <property type="molecule type" value="Genomic_DNA"/>
</dbReference>
<evidence type="ECO:0000313" key="4">
    <source>
        <dbReference type="Proteomes" id="UP000321814"/>
    </source>
</evidence>
<dbReference type="PANTHER" id="PTHR13774">
    <property type="entry name" value="PHENAZINE BIOSYNTHESIS PROTEIN"/>
    <property type="match status" value="1"/>
</dbReference>
<protein>
    <submittedName>
        <fullName evidence="3">PhzF family phenazine biosynthesis protein</fullName>
    </submittedName>
</protein>
<dbReference type="RefSeq" id="WP_147904309.1">
    <property type="nucleotide sequence ID" value="NZ_BAAAGC010000013.1"/>
</dbReference>
<dbReference type="GO" id="GO:0016853">
    <property type="term" value="F:isomerase activity"/>
    <property type="evidence" value="ECO:0007669"/>
    <property type="project" value="UniProtKB-KW"/>
</dbReference>
<dbReference type="OrthoDB" id="9788221at2"/>
<organism evidence="3 4">
    <name type="scientific">Rheinheimera tangshanensis</name>
    <dbReference type="NCBI Taxonomy" id="400153"/>
    <lineage>
        <taxon>Bacteria</taxon>
        <taxon>Pseudomonadati</taxon>
        <taxon>Pseudomonadota</taxon>
        <taxon>Gammaproteobacteria</taxon>
        <taxon>Chromatiales</taxon>
        <taxon>Chromatiaceae</taxon>
        <taxon>Rheinheimera</taxon>
    </lineage>
</organism>
<dbReference type="PIRSF" id="PIRSF016184">
    <property type="entry name" value="PhzC_PhzF"/>
    <property type="match status" value="1"/>
</dbReference>
<dbReference type="Proteomes" id="UP000321814">
    <property type="component" value="Unassembled WGS sequence"/>
</dbReference>
<dbReference type="GO" id="GO:0005737">
    <property type="term" value="C:cytoplasm"/>
    <property type="evidence" value="ECO:0007669"/>
    <property type="project" value="TreeGrafter"/>
</dbReference>
<evidence type="ECO:0000313" key="3">
    <source>
        <dbReference type="EMBL" id="TXK80871.1"/>
    </source>
</evidence>
<dbReference type="AlphaFoldDB" id="A0A5C8LU57"/>
<proteinExistence type="inferred from homology"/>
<sequence length="268" mass="29970">MSKTRDRIEGMEAPLYLFKVFTDDLSKGNPAACALFSEWPQTDVLQRIAYEAKQVVTAFVVPAAQPQQYQIRWFSCQQEINLCGHGTLAAAALLRQLKGPGHYQFFSDCGDLEVTAIAEALVMRLPQWRSVSVNTPYALTTYQPVECFQTRDLVLVLPDEHAVRQFQPDMQQIRQLPQHALIVTAFRAPDSYVLRYFAPAIGIDEDIATGSAQCSLAPYWAAKTALAELKVQQLSAIPADFAVFIKSQQLYLKTQAVPCPYLTESTMT</sequence>